<dbReference type="OrthoDB" id="7756347at2"/>
<evidence type="ECO:0008006" key="4">
    <source>
        <dbReference type="Google" id="ProtNLM"/>
    </source>
</evidence>
<proteinExistence type="predicted"/>
<evidence type="ECO:0000313" key="3">
    <source>
        <dbReference type="Proteomes" id="UP000321562"/>
    </source>
</evidence>
<comment type="caution">
    <text evidence="2">The sequence shown here is derived from an EMBL/GenBank/DDBJ whole genome shotgun (WGS) entry which is preliminary data.</text>
</comment>
<protein>
    <recommendedName>
        <fullName evidence="4">Transmembrane protein</fullName>
    </recommendedName>
</protein>
<dbReference type="NCBIfam" id="NF047336">
    <property type="entry name" value="conj_memb_RcgA"/>
    <property type="match status" value="1"/>
</dbReference>
<feature type="transmembrane region" description="Helical" evidence="1">
    <location>
        <begin position="290"/>
        <end position="312"/>
    </location>
</feature>
<gene>
    <name evidence="2" type="ORF">FQV27_17855</name>
</gene>
<keyword evidence="1" id="KW-1133">Transmembrane helix</keyword>
<evidence type="ECO:0000313" key="2">
    <source>
        <dbReference type="EMBL" id="TXB64425.1"/>
    </source>
</evidence>
<feature type="transmembrane region" description="Helical" evidence="1">
    <location>
        <begin position="397"/>
        <end position="418"/>
    </location>
</feature>
<feature type="transmembrane region" description="Helical" evidence="1">
    <location>
        <begin position="135"/>
        <end position="153"/>
    </location>
</feature>
<dbReference type="AlphaFoldDB" id="A0A5C6RRB1"/>
<accession>A0A5C6RRB1</accession>
<feature type="transmembrane region" description="Helical" evidence="1">
    <location>
        <begin position="439"/>
        <end position="472"/>
    </location>
</feature>
<reference evidence="2 3" key="1">
    <citation type="submission" date="2019-08" db="EMBL/GenBank/DDBJ databases">
        <authorList>
            <person name="Ye J."/>
        </authorList>
    </citation>
    <scope>NUCLEOTIDE SEQUENCE [LARGE SCALE GENOMIC DNA]</scope>
    <source>
        <strain evidence="2 3">TK008</strain>
    </source>
</reference>
<dbReference type="InterPro" id="IPR058114">
    <property type="entry name" value="RcgA-like"/>
</dbReference>
<dbReference type="EMBL" id="VOPL01000013">
    <property type="protein sequence ID" value="TXB64425.1"/>
    <property type="molecule type" value="Genomic_DNA"/>
</dbReference>
<feature type="transmembrane region" description="Helical" evidence="1">
    <location>
        <begin position="173"/>
        <end position="194"/>
    </location>
</feature>
<keyword evidence="1" id="KW-0812">Transmembrane</keyword>
<sequence>MGRPVDSDGCPHGPWTPEMLAEAISQIDANRNGIELRTVQLWFKDNEKGISTNNIRWLARVLGCNDPEGTIAWQAALIRSQARLTERRRAHRENNVVSGSGHDMLPDIDGEDSRHGLSIARVTEAIFSHGSLLNLPAWVFAGAVALQFSSYFLTIHSVSYVREDGITKEVGFLWAPNWTIVFLVLMPVFFGIVADQVTTWKTQSRPTLVAYINEHDRDEGWIQKIEASSYTYWVALLLCLGFAGVFQWVSVRLLPVLQGSGAIAIDWGSVAFVQPDNFGVVEQAVFTGAAYLYMSLCFYLFIAGLILLCNLADDFAHIGKALGLHPKFMSLNGAHAAVSRIMRGIVRASIFGLMVAVCMKLQSLYLVTTAPSVWQWLLSDFGSAMSNFGTRIDWGDYSMPTHYTSLLVVLMVCTAYIYATIRINTASPFQLPLVRPTTAVLLLGFAYLLTGAVSGFSVFLAVAIVVTLYGFFDPDFGSRSKGGANRQNVL</sequence>
<keyword evidence="1" id="KW-0472">Membrane</keyword>
<dbReference type="Proteomes" id="UP000321562">
    <property type="component" value="Unassembled WGS sequence"/>
</dbReference>
<feature type="transmembrane region" description="Helical" evidence="1">
    <location>
        <begin position="350"/>
        <end position="377"/>
    </location>
</feature>
<organism evidence="2 3">
    <name type="scientific">Paracoccus aurantiacus</name>
    <dbReference type="NCBI Taxonomy" id="2599412"/>
    <lineage>
        <taxon>Bacteria</taxon>
        <taxon>Pseudomonadati</taxon>
        <taxon>Pseudomonadota</taxon>
        <taxon>Alphaproteobacteria</taxon>
        <taxon>Rhodobacterales</taxon>
        <taxon>Paracoccaceae</taxon>
        <taxon>Paracoccus</taxon>
    </lineage>
</organism>
<keyword evidence="3" id="KW-1185">Reference proteome</keyword>
<name>A0A5C6RRB1_9RHOB</name>
<feature type="transmembrane region" description="Helical" evidence="1">
    <location>
        <begin position="230"/>
        <end position="249"/>
    </location>
</feature>
<evidence type="ECO:0000256" key="1">
    <source>
        <dbReference type="SAM" id="Phobius"/>
    </source>
</evidence>